<evidence type="ECO:0000259" key="1">
    <source>
        <dbReference type="Pfam" id="PF00561"/>
    </source>
</evidence>
<dbReference type="PANTHER" id="PTHR43433:SF5">
    <property type="entry name" value="AB HYDROLASE-1 DOMAIN-CONTAINING PROTEIN"/>
    <property type="match status" value="1"/>
</dbReference>
<dbReference type="Proteomes" id="UP001501470">
    <property type="component" value="Unassembled WGS sequence"/>
</dbReference>
<comment type="caution">
    <text evidence="2">The sequence shown here is derived from an EMBL/GenBank/DDBJ whole genome shotgun (WGS) entry which is preliminary data.</text>
</comment>
<feature type="domain" description="AB hydrolase-1" evidence="1">
    <location>
        <begin position="34"/>
        <end position="145"/>
    </location>
</feature>
<dbReference type="GO" id="GO:0016787">
    <property type="term" value="F:hydrolase activity"/>
    <property type="evidence" value="ECO:0007669"/>
    <property type="project" value="UniProtKB-KW"/>
</dbReference>
<evidence type="ECO:0000313" key="2">
    <source>
        <dbReference type="EMBL" id="GAA1501238.1"/>
    </source>
</evidence>
<keyword evidence="2" id="KW-0378">Hydrolase</keyword>
<proteinExistence type="predicted"/>
<sequence>MGGMDTSVKVDGARIHYDVTGRGPVLLVAQSGEGDADRTVDLVGHLAGRFTVVTYDRRGLSRSRPDDPAAPVSVRQHADDAAAVLRQVTDAPALMLGLSLGAAIGLHLIAAHPGTVGTLVAHEPIAPRFLTAAEQATARADLESVRRAHREQGWRAAAARVAAVLGIDPHAQETEPGVTQFPFTEARAANFEFFLANDLAAVLADDLELHDVPKAAHVIPAVGRTSPSDGFDYLAAQALAVHLETPARSFAGGHNGNLTHPRAFAEGVCEALEIRTAARR</sequence>
<gene>
    <name evidence="2" type="ORF">GCM10009827_009800</name>
</gene>
<keyword evidence="3" id="KW-1185">Reference proteome</keyword>
<name>A0ABN1ZMX3_9ACTN</name>
<dbReference type="InterPro" id="IPR050471">
    <property type="entry name" value="AB_hydrolase"/>
</dbReference>
<dbReference type="EMBL" id="BAAAQD010000001">
    <property type="protein sequence ID" value="GAA1501238.1"/>
    <property type="molecule type" value="Genomic_DNA"/>
</dbReference>
<dbReference type="InterPro" id="IPR029058">
    <property type="entry name" value="AB_hydrolase_fold"/>
</dbReference>
<dbReference type="SUPFAM" id="SSF53474">
    <property type="entry name" value="alpha/beta-Hydrolases"/>
    <property type="match status" value="1"/>
</dbReference>
<evidence type="ECO:0000313" key="3">
    <source>
        <dbReference type="Proteomes" id="UP001501470"/>
    </source>
</evidence>
<dbReference type="InterPro" id="IPR000073">
    <property type="entry name" value="AB_hydrolase_1"/>
</dbReference>
<dbReference type="Pfam" id="PF00561">
    <property type="entry name" value="Abhydrolase_1"/>
    <property type="match status" value="1"/>
</dbReference>
<accession>A0ABN1ZMX3</accession>
<organism evidence="2 3">
    <name type="scientific">Dactylosporangium maewongense</name>
    <dbReference type="NCBI Taxonomy" id="634393"/>
    <lineage>
        <taxon>Bacteria</taxon>
        <taxon>Bacillati</taxon>
        <taxon>Actinomycetota</taxon>
        <taxon>Actinomycetes</taxon>
        <taxon>Micromonosporales</taxon>
        <taxon>Micromonosporaceae</taxon>
        <taxon>Dactylosporangium</taxon>
    </lineage>
</organism>
<protein>
    <submittedName>
        <fullName evidence="2">Alpha/beta hydrolase</fullName>
    </submittedName>
</protein>
<dbReference type="PANTHER" id="PTHR43433">
    <property type="entry name" value="HYDROLASE, ALPHA/BETA FOLD FAMILY PROTEIN"/>
    <property type="match status" value="1"/>
</dbReference>
<dbReference type="Gene3D" id="3.40.50.1820">
    <property type="entry name" value="alpha/beta hydrolase"/>
    <property type="match status" value="1"/>
</dbReference>
<reference evidence="2 3" key="1">
    <citation type="journal article" date="2019" name="Int. J. Syst. Evol. Microbiol.">
        <title>The Global Catalogue of Microorganisms (GCM) 10K type strain sequencing project: providing services to taxonomists for standard genome sequencing and annotation.</title>
        <authorList>
            <consortium name="The Broad Institute Genomics Platform"/>
            <consortium name="The Broad Institute Genome Sequencing Center for Infectious Disease"/>
            <person name="Wu L."/>
            <person name="Ma J."/>
        </authorList>
    </citation>
    <scope>NUCLEOTIDE SEQUENCE [LARGE SCALE GENOMIC DNA]</scope>
    <source>
        <strain evidence="2 3">JCM 15933</strain>
    </source>
</reference>